<proteinExistence type="predicted"/>
<reference evidence="2" key="1">
    <citation type="submission" date="2023-03" db="EMBL/GenBank/DDBJ databases">
        <title>Draft genome sequence of a Mycolicibacterium mageritense strain H4_3_1 isolated from a hybrid biological-inorganic system reactor.</title>
        <authorList>
            <person name="Feng X."/>
            <person name="Kazama D."/>
            <person name="Sato K."/>
            <person name="Kobayashi H."/>
        </authorList>
    </citation>
    <scope>NUCLEOTIDE SEQUENCE</scope>
    <source>
        <strain evidence="2">H4_3_1</strain>
    </source>
</reference>
<keyword evidence="1" id="KW-1133">Transmembrane helix</keyword>
<dbReference type="AlphaFoldDB" id="A0AAI8TZ06"/>
<dbReference type="RefSeq" id="WP_286211771.1">
    <property type="nucleotide sequence ID" value="NZ_AP027452.1"/>
</dbReference>
<dbReference type="Proteomes" id="UP001241092">
    <property type="component" value="Chromosome"/>
</dbReference>
<dbReference type="Gene3D" id="3.40.50.300">
    <property type="entry name" value="P-loop containing nucleotide triphosphate hydrolases"/>
    <property type="match status" value="1"/>
</dbReference>
<dbReference type="InterPro" id="IPR027417">
    <property type="entry name" value="P-loop_NTPase"/>
</dbReference>
<dbReference type="EMBL" id="AP027452">
    <property type="protein sequence ID" value="BDY31403.1"/>
    <property type="molecule type" value="Genomic_DNA"/>
</dbReference>
<sequence>MATQAPTKPGTKKLSEVAKHLARPAGIVATEWPAVEKTCRTKLGVLFDEWQKGCGRLILSKRADGKLAAMVGGACMSFPRQVGKTYLLAGLIFALCINRPGLLVIWTAQHLKTSGETFLAMQAFAGRQRVSPYIEQVYTGSGDEEVRFHNGSRILFGARERGFGRGIPGVDVLVMDEAQILSDKALENMLATLNTSQFGLQLYIGTPPKPDDNSEAFNRMRTEALGAIKDSGGFTEDLVWIECGADEKADPADEKQYAKANPSFPHRTPLESIQRLRKKLTNDGFMREGLGVWDPDAVAVFSYQRWCELKDESAAQPSRVVLAVAVAQDRSWACIAAAGEVGDKTLVMCHSMKGLGGVAAKVVELRDTWDVLEVALVGTQAKALQPDLVQADVEFEVLTATEEGAMCAAFQEAVKHGTVVHVGQAELDLAVKNARTRISGESERWDRKDVKVDDSPLVAVSGAFYRWGLLYEPNYDVMESIL</sequence>
<feature type="transmembrane region" description="Helical" evidence="1">
    <location>
        <begin position="86"/>
        <end position="108"/>
    </location>
</feature>
<evidence type="ECO:0000313" key="2">
    <source>
        <dbReference type="EMBL" id="BDY31403.1"/>
    </source>
</evidence>
<keyword evidence="1" id="KW-0472">Membrane</keyword>
<name>A0AAI8TZ06_MYCME</name>
<organism evidence="2 3">
    <name type="scientific">Mycolicibacterium mageritense</name>
    <name type="common">Mycobacterium mageritense</name>
    <dbReference type="NCBI Taxonomy" id="53462"/>
    <lineage>
        <taxon>Bacteria</taxon>
        <taxon>Bacillati</taxon>
        <taxon>Actinomycetota</taxon>
        <taxon>Actinomycetes</taxon>
        <taxon>Mycobacteriales</taxon>
        <taxon>Mycobacteriaceae</taxon>
        <taxon>Mycolicibacterium</taxon>
    </lineage>
</organism>
<accession>A0AAI8TZ06</accession>
<keyword evidence="1" id="KW-0812">Transmembrane</keyword>
<evidence type="ECO:0000313" key="3">
    <source>
        <dbReference type="Proteomes" id="UP001241092"/>
    </source>
</evidence>
<gene>
    <name evidence="2" type="ORF">hbim_05355</name>
</gene>
<protein>
    <recommendedName>
        <fullName evidence="4">Terminase</fullName>
    </recommendedName>
</protein>
<evidence type="ECO:0008006" key="4">
    <source>
        <dbReference type="Google" id="ProtNLM"/>
    </source>
</evidence>
<evidence type="ECO:0000256" key="1">
    <source>
        <dbReference type="SAM" id="Phobius"/>
    </source>
</evidence>